<dbReference type="EMBL" id="MU253901">
    <property type="protein sequence ID" value="KAG9244505.1"/>
    <property type="molecule type" value="Genomic_DNA"/>
</dbReference>
<dbReference type="InterPro" id="IPR036887">
    <property type="entry name" value="HTH_APSES_sf"/>
</dbReference>
<evidence type="ECO:0000313" key="9">
    <source>
        <dbReference type="Proteomes" id="UP000887226"/>
    </source>
</evidence>
<feature type="repeat" description="ANK" evidence="5">
    <location>
        <begin position="367"/>
        <end position="399"/>
    </location>
</feature>
<dbReference type="GO" id="GO:0033309">
    <property type="term" value="C:SBF transcription complex"/>
    <property type="evidence" value="ECO:0007669"/>
    <property type="project" value="TreeGrafter"/>
</dbReference>
<dbReference type="GO" id="GO:0048315">
    <property type="term" value="P:conidium formation"/>
    <property type="evidence" value="ECO:0007669"/>
    <property type="project" value="UniProtKB-KW"/>
</dbReference>
<feature type="region of interest" description="Disordered" evidence="6">
    <location>
        <begin position="414"/>
        <end position="435"/>
    </location>
</feature>
<dbReference type="SUPFAM" id="SSF54616">
    <property type="entry name" value="DNA-binding domain of Mlu1-box binding protein MBP1"/>
    <property type="match status" value="1"/>
</dbReference>
<dbReference type="Gene3D" id="1.25.40.20">
    <property type="entry name" value="Ankyrin repeat-containing domain"/>
    <property type="match status" value="1"/>
</dbReference>
<accession>A0A9P7Z413</accession>
<keyword evidence="9" id="KW-1185">Reference proteome</keyword>
<dbReference type="Proteomes" id="UP000887226">
    <property type="component" value="Unassembled WGS sequence"/>
</dbReference>
<evidence type="ECO:0000256" key="2">
    <source>
        <dbReference type="ARBA" id="ARBA00022969"/>
    </source>
</evidence>
<sequence>MVKPTGPGVYTATYSNNPVYEFQFGEDLKEHVMRRRHDDWINATHILKAAGFDKPARTRILEREVQKEMHEKVQGGYGKYQGTWVPLEQGQALAQRNGVYEKLRIIFEYIPGNLSPPPAPKHTTNKPKVPKKPAVPKWSNKPAPVARHVEDLDNISAQLNDDESMPDDTTVASASFIGDDNRYDMSIQTTGHRKRKRDNGVHNGAEQAHVIWADELLDYFMVSNETESMKPEPPPNFQADWSIDNEGHSGMHWASAMGDIEVMKQLKRFGANLHSENIRGETPLMRAVLFTNCMDKQTMPAVVNQLISSIDRVDHCNATAIHHAAAITSSRNKHHCARYYLDIILNKMQEILEPDQVQRIIDAKDINGNTAIHIAAQNNARKCVRALIGRGASVNIPNNEGIAAEELIQELNQRKGRDHHPQASSSPYAPDSMRQRPIYDAFPEEENPRYILPHNSEAAISIDSKITPLVLEKFRELAQSFDDELQEKLESEKEANRLLLSTQEELSQIRHQTIELDYLQDEDPAEIKQAKAKYAQLDRSVLSLIEQQQHLQLMVRAQHEENRQNGHTSQGDDIAERAMLAKMLSEEQAQRQNLVIQYKDALSMAGAGEKGDQYRRLISKCVDTEVDSMDENIDSLLEQLTDDQGGLRNEVHNE</sequence>
<dbReference type="OrthoDB" id="6718656at2759"/>
<dbReference type="PROSITE" id="PS50297">
    <property type="entry name" value="ANK_REP_REGION"/>
    <property type="match status" value="2"/>
</dbReference>
<dbReference type="GO" id="GO:0030907">
    <property type="term" value="C:MBF transcription complex"/>
    <property type="evidence" value="ECO:0007669"/>
    <property type="project" value="TreeGrafter"/>
</dbReference>
<feature type="domain" description="HTH APSES-type" evidence="7">
    <location>
        <begin position="9"/>
        <end position="118"/>
    </location>
</feature>
<dbReference type="FunFam" id="3.10.260.10:FF:000001">
    <property type="entry name" value="APSES transcription factor (MbpA)"/>
    <property type="match status" value="1"/>
</dbReference>
<evidence type="ECO:0000256" key="5">
    <source>
        <dbReference type="PROSITE-ProRule" id="PRU00023"/>
    </source>
</evidence>
<dbReference type="Pfam" id="PF04383">
    <property type="entry name" value="KilA-N"/>
    <property type="match status" value="1"/>
</dbReference>
<dbReference type="InterPro" id="IPR003163">
    <property type="entry name" value="Tscrpt_reg_HTH_APSES-type"/>
</dbReference>
<feature type="repeat" description="ANK" evidence="5">
    <location>
        <begin position="246"/>
        <end position="278"/>
    </location>
</feature>
<evidence type="ECO:0000256" key="3">
    <source>
        <dbReference type="ARBA" id="ARBA00023043"/>
    </source>
</evidence>
<dbReference type="PANTHER" id="PTHR43828">
    <property type="entry name" value="ASPARAGINASE"/>
    <property type="match status" value="1"/>
</dbReference>
<organism evidence="8 9">
    <name type="scientific">Calycina marina</name>
    <dbReference type="NCBI Taxonomy" id="1763456"/>
    <lineage>
        <taxon>Eukaryota</taxon>
        <taxon>Fungi</taxon>
        <taxon>Dikarya</taxon>
        <taxon>Ascomycota</taxon>
        <taxon>Pezizomycotina</taxon>
        <taxon>Leotiomycetes</taxon>
        <taxon>Helotiales</taxon>
        <taxon>Pezizellaceae</taxon>
        <taxon>Calycina</taxon>
    </lineage>
</organism>
<evidence type="ECO:0000313" key="8">
    <source>
        <dbReference type="EMBL" id="KAG9244505.1"/>
    </source>
</evidence>
<dbReference type="InterPro" id="IPR051642">
    <property type="entry name" value="SWI6-like"/>
</dbReference>
<evidence type="ECO:0000256" key="1">
    <source>
        <dbReference type="ARBA" id="ARBA00022737"/>
    </source>
</evidence>
<dbReference type="Gene3D" id="3.10.260.10">
    <property type="entry name" value="Transcription regulator HTH, APSES-type DNA-binding domain"/>
    <property type="match status" value="1"/>
</dbReference>
<evidence type="ECO:0000256" key="4">
    <source>
        <dbReference type="ARBA" id="ARBA00023321"/>
    </source>
</evidence>
<keyword evidence="1" id="KW-0677">Repeat</keyword>
<dbReference type="PANTHER" id="PTHR43828:SF15">
    <property type="entry name" value="TRANSCRIPTION FACTOR MBP1"/>
    <property type="match status" value="1"/>
</dbReference>
<dbReference type="GO" id="GO:0030435">
    <property type="term" value="P:sporulation resulting in formation of a cellular spore"/>
    <property type="evidence" value="ECO:0007669"/>
    <property type="project" value="UniProtKB-KW"/>
</dbReference>
<name>A0A9P7Z413_9HELO</name>
<feature type="region of interest" description="Disordered" evidence="6">
    <location>
        <begin position="114"/>
        <end position="141"/>
    </location>
</feature>
<reference evidence="8" key="1">
    <citation type="journal article" date="2021" name="IMA Fungus">
        <title>Genomic characterization of three marine fungi, including Emericellopsis atlantica sp. nov. with signatures of a generalist lifestyle and marine biomass degradation.</title>
        <authorList>
            <person name="Hagestad O.C."/>
            <person name="Hou L."/>
            <person name="Andersen J.H."/>
            <person name="Hansen E.H."/>
            <person name="Altermark B."/>
            <person name="Li C."/>
            <person name="Kuhnert E."/>
            <person name="Cox R.J."/>
            <person name="Crous P.W."/>
            <person name="Spatafora J.W."/>
            <person name="Lail K."/>
            <person name="Amirebrahimi M."/>
            <person name="Lipzen A."/>
            <person name="Pangilinan J."/>
            <person name="Andreopoulos W."/>
            <person name="Hayes R.D."/>
            <person name="Ng V."/>
            <person name="Grigoriev I.V."/>
            <person name="Jackson S.A."/>
            <person name="Sutton T.D.S."/>
            <person name="Dobson A.D.W."/>
            <person name="Rama T."/>
        </authorList>
    </citation>
    <scope>NUCLEOTIDE SEQUENCE</scope>
    <source>
        <strain evidence="8">TRa3180A</strain>
    </source>
</reference>
<evidence type="ECO:0000256" key="6">
    <source>
        <dbReference type="SAM" id="MobiDB-lite"/>
    </source>
</evidence>
<dbReference type="GO" id="GO:0001228">
    <property type="term" value="F:DNA-binding transcription activator activity, RNA polymerase II-specific"/>
    <property type="evidence" value="ECO:0007669"/>
    <property type="project" value="UniProtKB-ARBA"/>
</dbReference>
<dbReference type="InterPro" id="IPR018004">
    <property type="entry name" value="KilA/APSES_HTH"/>
</dbReference>
<dbReference type="Pfam" id="PF12796">
    <property type="entry name" value="Ank_2"/>
    <property type="match status" value="1"/>
</dbReference>
<dbReference type="GO" id="GO:0003677">
    <property type="term" value="F:DNA binding"/>
    <property type="evidence" value="ECO:0007669"/>
    <property type="project" value="InterPro"/>
</dbReference>
<dbReference type="PROSITE" id="PS51299">
    <property type="entry name" value="HTH_APSES"/>
    <property type="match status" value="1"/>
</dbReference>
<dbReference type="InterPro" id="IPR002110">
    <property type="entry name" value="Ankyrin_rpt"/>
</dbReference>
<comment type="caution">
    <text evidence="8">The sequence shown here is derived from an EMBL/GenBank/DDBJ whole genome shotgun (WGS) entry which is preliminary data.</text>
</comment>
<keyword evidence="4" id="KW-0183">Conidiation</keyword>
<proteinExistence type="predicted"/>
<keyword evidence="3 5" id="KW-0040">ANK repeat</keyword>
<dbReference type="SMART" id="SM00248">
    <property type="entry name" value="ANK"/>
    <property type="match status" value="4"/>
</dbReference>
<dbReference type="InterPro" id="IPR036770">
    <property type="entry name" value="Ankyrin_rpt-contain_sf"/>
</dbReference>
<dbReference type="SMART" id="SM01252">
    <property type="entry name" value="KilA-N"/>
    <property type="match status" value="1"/>
</dbReference>
<dbReference type="PROSITE" id="PS50088">
    <property type="entry name" value="ANK_REPEAT"/>
    <property type="match status" value="2"/>
</dbReference>
<gene>
    <name evidence="8" type="ORF">BJ878DRAFT_480094</name>
</gene>
<evidence type="ECO:0000259" key="7">
    <source>
        <dbReference type="PROSITE" id="PS51299"/>
    </source>
</evidence>
<dbReference type="SUPFAM" id="SSF48403">
    <property type="entry name" value="Ankyrin repeat"/>
    <property type="match status" value="1"/>
</dbReference>
<dbReference type="AlphaFoldDB" id="A0A9P7Z413"/>
<protein>
    <recommendedName>
        <fullName evidence="7">HTH APSES-type domain-containing protein</fullName>
    </recommendedName>
</protein>
<keyword evidence="2" id="KW-0749">Sporulation</keyword>